<dbReference type="AlphaFoldDB" id="A0AA36H947"/>
<feature type="region of interest" description="Disordered" evidence="1">
    <location>
        <begin position="153"/>
        <end position="174"/>
    </location>
</feature>
<dbReference type="EMBL" id="CATQJL010000316">
    <property type="protein sequence ID" value="CAJ0606030.1"/>
    <property type="molecule type" value="Genomic_DNA"/>
</dbReference>
<feature type="compositionally biased region" description="Basic and acidic residues" evidence="1">
    <location>
        <begin position="93"/>
        <end position="106"/>
    </location>
</feature>
<gene>
    <name evidence="2" type="ORF">CYNAS_LOCUS18013</name>
</gene>
<proteinExistence type="predicted"/>
<feature type="compositionally biased region" description="Basic and acidic residues" evidence="1">
    <location>
        <begin position="157"/>
        <end position="174"/>
    </location>
</feature>
<organism evidence="2 3">
    <name type="scientific">Cylicocyclus nassatus</name>
    <name type="common">Nematode worm</name>
    <dbReference type="NCBI Taxonomy" id="53992"/>
    <lineage>
        <taxon>Eukaryota</taxon>
        <taxon>Metazoa</taxon>
        <taxon>Ecdysozoa</taxon>
        <taxon>Nematoda</taxon>
        <taxon>Chromadorea</taxon>
        <taxon>Rhabditida</taxon>
        <taxon>Rhabditina</taxon>
        <taxon>Rhabditomorpha</taxon>
        <taxon>Strongyloidea</taxon>
        <taxon>Strongylidae</taxon>
        <taxon>Cylicocyclus</taxon>
    </lineage>
</organism>
<feature type="region of interest" description="Disordered" evidence="1">
    <location>
        <begin position="60"/>
        <end position="125"/>
    </location>
</feature>
<reference evidence="2" key="1">
    <citation type="submission" date="2023-07" db="EMBL/GenBank/DDBJ databases">
        <authorList>
            <consortium name="CYATHOMIX"/>
        </authorList>
    </citation>
    <scope>NUCLEOTIDE SEQUENCE</scope>
    <source>
        <strain evidence="2">N/A</strain>
    </source>
</reference>
<accession>A0AA36H947</accession>
<evidence type="ECO:0000256" key="1">
    <source>
        <dbReference type="SAM" id="MobiDB-lite"/>
    </source>
</evidence>
<comment type="caution">
    <text evidence="2">The sequence shown here is derived from an EMBL/GenBank/DDBJ whole genome shotgun (WGS) entry which is preliminary data.</text>
</comment>
<evidence type="ECO:0000313" key="3">
    <source>
        <dbReference type="Proteomes" id="UP001176961"/>
    </source>
</evidence>
<evidence type="ECO:0000313" key="2">
    <source>
        <dbReference type="EMBL" id="CAJ0606030.1"/>
    </source>
</evidence>
<protein>
    <submittedName>
        <fullName evidence="2">Uncharacterized protein</fullName>
    </submittedName>
</protein>
<dbReference type="Proteomes" id="UP001176961">
    <property type="component" value="Unassembled WGS sequence"/>
</dbReference>
<sequence length="278" mass="31804">MKFALAVLLLTCHGQNGNVLRRNHTTWNEDGASLKEIMEKTVEALDNSAATEIVTIESEYSRTSNTVESDNVDTIHMDSTSKALRKKPSSLYEDNKNSIPRKRDSDTGLDETDLNFDDKSDRDLVKPGKLPSQQMFLDFNSNEDDVVKPPPVPKQLPHNDHLWPKPREFGETSSKPKDLFEPVNVLYYFDFGGKSLRRKYESPKTKICSRTHRKFARQQEKAGCQNAVDIVYTACLNYRKCIKLGSKDARNCMDLVCSNLKKLDKKDECYNRLFPCKL</sequence>
<feature type="compositionally biased region" description="Basic and acidic residues" evidence="1">
    <location>
        <begin position="116"/>
        <end position="125"/>
    </location>
</feature>
<keyword evidence="3" id="KW-1185">Reference proteome</keyword>
<name>A0AA36H947_CYLNA</name>